<keyword evidence="4" id="KW-1185">Reference proteome</keyword>
<feature type="compositionally biased region" description="Polar residues" evidence="2">
    <location>
        <begin position="1"/>
        <end position="19"/>
    </location>
</feature>
<feature type="compositionally biased region" description="Low complexity" evidence="2">
    <location>
        <begin position="67"/>
        <end position="78"/>
    </location>
</feature>
<evidence type="ECO:0000313" key="4">
    <source>
        <dbReference type="Proteomes" id="UP000092666"/>
    </source>
</evidence>
<feature type="region of interest" description="Disordered" evidence="2">
    <location>
        <begin position="1"/>
        <end position="106"/>
    </location>
</feature>
<sequence>MDINTIDLSATPTTDSPLTVSAYDDTTFDTAPSTAARSERRSKRQRSDSDSHSDYEPPDTQKSAGASWSSKPSCTPSSVHTHGSSLPTRSLIGRKRKKNERQFEDTVPKDVWDGSIEDLMAKPVGTLSQEQMHWRRRAMSATKSRARRARQADEKAAVLTKVKNLEASLAALQSNGHDSASPKATHSEIGDQADQVLNRLDTSADSSEPMNIAEWRARKEQWESERRNLESGLEHTEERVRSLVKRNSSLRQKVTSLSADNDSLMRGCQYSVLQGQQLQSQIDRLVPTLSSVWHKYEALRMRTLNTEHTNVYNGLGVMDSLQSSATSLSPYPYNLDDNPSVTPEGSVFAQWGPQALTPTTQAGDSSLHLTDVDVPRFVFDAQQDGVPASGDLDSNTDANLWPNADESAIWDLAVAPRTPEPEGTLSTRATTDIGTDFSIDMDPVNAHINIMRSSPETTFDADLWLTDAAKEERDPSAAMSPASIILNSLFKTRTTTPSKDDI</sequence>
<reference evidence="3 4" key="1">
    <citation type="submission" date="2013-07" db="EMBL/GenBank/DDBJ databases">
        <title>The Genome Sequence of Cryptococcus heveanensis BCC8398.</title>
        <authorList>
            <consortium name="The Broad Institute Genome Sequencing Platform"/>
            <person name="Cuomo C."/>
            <person name="Litvintseva A."/>
            <person name="Chen Y."/>
            <person name="Heitman J."/>
            <person name="Sun S."/>
            <person name="Springer D."/>
            <person name="Dromer F."/>
            <person name="Young S.K."/>
            <person name="Zeng Q."/>
            <person name="Gargeya S."/>
            <person name="Fitzgerald M."/>
            <person name="Abouelleil A."/>
            <person name="Alvarado L."/>
            <person name="Berlin A.M."/>
            <person name="Chapman S.B."/>
            <person name="Dewar J."/>
            <person name="Goldberg J."/>
            <person name="Griggs A."/>
            <person name="Gujja S."/>
            <person name="Hansen M."/>
            <person name="Howarth C."/>
            <person name="Imamovic A."/>
            <person name="Larimer J."/>
            <person name="McCowan C."/>
            <person name="Murphy C."/>
            <person name="Pearson M."/>
            <person name="Priest M."/>
            <person name="Roberts A."/>
            <person name="Saif S."/>
            <person name="Shea T."/>
            <person name="Sykes S."/>
            <person name="Wortman J."/>
            <person name="Nusbaum C."/>
            <person name="Birren B."/>
        </authorList>
    </citation>
    <scope>NUCLEOTIDE SEQUENCE [LARGE SCALE GENOMIC DNA]</scope>
    <source>
        <strain evidence="3 4">BCC8398</strain>
    </source>
</reference>
<dbReference type="Proteomes" id="UP000092666">
    <property type="component" value="Unassembled WGS sequence"/>
</dbReference>
<dbReference type="EMBL" id="KV700131">
    <property type="protein sequence ID" value="OCF31814.1"/>
    <property type="molecule type" value="Genomic_DNA"/>
</dbReference>
<organism evidence="3 4">
    <name type="scientific">Kwoniella heveanensis BCC8398</name>
    <dbReference type="NCBI Taxonomy" id="1296120"/>
    <lineage>
        <taxon>Eukaryota</taxon>
        <taxon>Fungi</taxon>
        <taxon>Dikarya</taxon>
        <taxon>Basidiomycota</taxon>
        <taxon>Agaricomycotina</taxon>
        <taxon>Tremellomycetes</taxon>
        <taxon>Tremellales</taxon>
        <taxon>Cryptococcaceae</taxon>
        <taxon>Kwoniella</taxon>
    </lineage>
</organism>
<accession>A0A1B9GL54</accession>
<evidence type="ECO:0000313" key="3">
    <source>
        <dbReference type="EMBL" id="OCF31814.1"/>
    </source>
</evidence>
<gene>
    <name evidence="3" type="ORF">I316_06621</name>
</gene>
<evidence type="ECO:0000256" key="2">
    <source>
        <dbReference type="SAM" id="MobiDB-lite"/>
    </source>
</evidence>
<feature type="compositionally biased region" description="Polar residues" evidence="2">
    <location>
        <begin position="79"/>
        <end position="88"/>
    </location>
</feature>
<feature type="coiled-coil region" evidence="1">
    <location>
        <begin position="212"/>
        <end position="253"/>
    </location>
</feature>
<keyword evidence="1" id="KW-0175">Coiled coil</keyword>
<name>A0A1B9GL54_9TREE</name>
<dbReference type="AlphaFoldDB" id="A0A1B9GL54"/>
<feature type="compositionally biased region" description="Basic and acidic residues" evidence="2">
    <location>
        <begin position="45"/>
        <end position="55"/>
    </location>
</feature>
<reference evidence="4" key="2">
    <citation type="submission" date="2013-12" db="EMBL/GenBank/DDBJ databases">
        <title>Evolution of pathogenesis and genome organization in the Tremellales.</title>
        <authorList>
            <person name="Cuomo C."/>
            <person name="Litvintseva A."/>
            <person name="Heitman J."/>
            <person name="Chen Y."/>
            <person name="Sun S."/>
            <person name="Springer D."/>
            <person name="Dromer F."/>
            <person name="Young S."/>
            <person name="Zeng Q."/>
            <person name="Chapman S."/>
            <person name="Gujja S."/>
            <person name="Saif S."/>
            <person name="Birren B."/>
        </authorList>
    </citation>
    <scope>NUCLEOTIDE SEQUENCE [LARGE SCALE GENOMIC DNA]</scope>
    <source>
        <strain evidence="4">BCC8398</strain>
    </source>
</reference>
<evidence type="ECO:0000256" key="1">
    <source>
        <dbReference type="SAM" id="Coils"/>
    </source>
</evidence>
<protein>
    <submittedName>
        <fullName evidence="3">Uncharacterized protein</fullName>
    </submittedName>
</protein>
<proteinExistence type="predicted"/>